<dbReference type="Proteomes" id="UP000249417">
    <property type="component" value="Unassembled WGS sequence"/>
</dbReference>
<evidence type="ECO:0000313" key="2">
    <source>
        <dbReference type="Proteomes" id="UP000249417"/>
    </source>
</evidence>
<feature type="non-terminal residue" evidence="1">
    <location>
        <position position="89"/>
    </location>
</feature>
<dbReference type="AlphaFoldDB" id="A0A2W5PWL7"/>
<evidence type="ECO:0000313" key="1">
    <source>
        <dbReference type="EMBL" id="PZQ43460.1"/>
    </source>
</evidence>
<protein>
    <submittedName>
        <fullName evidence="1">Uncharacterized protein</fullName>
    </submittedName>
</protein>
<name>A0A2W5PWL7_9BACT</name>
<accession>A0A2W5PWL7</accession>
<gene>
    <name evidence="1" type="ORF">DI551_12100</name>
</gene>
<dbReference type="EMBL" id="QFQB01000153">
    <property type="protein sequence ID" value="PZQ43460.1"/>
    <property type="molecule type" value="Genomic_DNA"/>
</dbReference>
<sequence>MVSMSQLEEDAAPKNKTGLYGAWFDASVADGLAYLKMASPYVIEFAAKANGEVRGLNDHGALLLSELAKCNQHHAPSMNTALSMIELEA</sequence>
<reference evidence="1 2" key="1">
    <citation type="submission" date="2017-08" db="EMBL/GenBank/DDBJ databases">
        <title>Infants hospitalized years apart are colonized by the same room-sourced microbial strains.</title>
        <authorList>
            <person name="Brooks B."/>
            <person name="Olm M.R."/>
            <person name="Firek B.A."/>
            <person name="Baker R."/>
            <person name="Thomas B.C."/>
            <person name="Morowitz M.J."/>
            <person name="Banfield J.F."/>
        </authorList>
    </citation>
    <scope>NUCLEOTIDE SEQUENCE [LARGE SCALE GENOMIC DNA]</scope>
    <source>
        <strain evidence="1">S2_005_002_R2_29</strain>
    </source>
</reference>
<comment type="caution">
    <text evidence="1">The sequence shown here is derived from an EMBL/GenBank/DDBJ whole genome shotgun (WGS) entry which is preliminary data.</text>
</comment>
<organism evidence="1 2">
    <name type="scientific">Micavibrio aeruginosavorus</name>
    <dbReference type="NCBI Taxonomy" id="349221"/>
    <lineage>
        <taxon>Bacteria</taxon>
        <taxon>Pseudomonadati</taxon>
        <taxon>Bdellovibrionota</taxon>
        <taxon>Bdellovibrionia</taxon>
        <taxon>Bdellovibrionales</taxon>
        <taxon>Pseudobdellovibrionaceae</taxon>
        <taxon>Micavibrio</taxon>
    </lineage>
</organism>
<proteinExistence type="predicted"/>